<organism evidence="1 2">
    <name type="scientific">Auriscalpium vulgare</name>
    <dbReference type="NCBI Taxonomy" id="40419"/>
    <lineage>
        <taxon>Eukaryota</taxon>
        <taxon>Fungi</taxon>
        <taxon>Dikarya</taxon>
        <taxon>Basidiomycota</taxon>
        <taxon>Agaricomycotina</taxon>
        <taxon>Agaricomycetes</taxon>
        <taxon>Russulales</taxon>
        <taxon>Auriscalpiaceae</taxon>
        <taxon>Auriscalpium</taxon>
    </lineage>
</organism>
<evidence type="ECO:0000313" key="1">
    <source>
        <dbReference type="EMBL" id="KAI0043254.1"/>
    </source>
</evidence>
<reference evidence="1" key="2">
    <citation type="journal article" date="2022" name="New Phytol.">
        <title>Evolutionary transition to the ectomycorrhizal habit in the genomes of a hyperdiverse lineage of mushroom-forming fungi.</title>
        <authorList>
            <person name="Looney B."/>
            <person name="Miyauchi S."/>
            <person name="Morin E."/>
            <person name="Drula E."/>
            <person name="Courty P.E."/>
            <person name="Kohler A."/>
            <person name="Kuo A."/>
            <person name="LaButti K."/>
            <person name="Pangilinan J."/>
            <person name="Lipzen A."/>
            <person name="Riley R."/>
            <person name="Andreopoulos W."/>
            <person name="He G."/>
            <person name="Johnson J."/>
            <person name="Nolan M."/>
            <person name="Tritt A."/>
            <person name="Barry K.W."/>
            <person name="Grigoriev I.V."/>
            <person name="Nagy L.G."/>
            <person name="Hibbett D."/>
            <person name="Henrissat B."/>
            <person name="Matheny P.B."/>
            <person name="Labbe J."/>
            <person name="Martin F.M."/>
        </authorList>
    </citation>
    <scope>NUCLEOTIDE SEQUENCE</scope>
    <source>
        <strain evidence="1">FP105234-sp</strain>
    </source>
</reference>
<reference evidence="1" key="1">
    <citation type="submission" date="2021-02" db="EMBL/GenBank/DDBJ databases">
        <authorList>
            <consortium name="DOE Joint Genome Institute"/>
            <person name="Ahrendt S."/>
            <person name="Looney B.P."/>
            <person name="Miyauchi S."/>
            <person name="Morin E."/>
            <person name="Drula E."/>
            <person name="Courty P.E."/>
            <person name="Chicoki N."/>
            <person name="Fauchery L."/>
            <person name="Kohler A."/>
            <person name="Kuo A."/>
            <person name="Labutti K."/>
            <person name="Pangilinan J."/>
            <person name="Lipzen A."/>
            <person name="Riley R."/>
            <person name="Andreopoulos W."/>
            <person name="He G."/>
            <person name="Johnson J."/>
            <person name="Barry K.W."/>
            <person name="Grigoriev I.V."/>
            <person name="Nagy L."/>
            <person name="Hibbett D."/>
            <person name="Henrissat B."/>
            <person name="Matheny P.B."/>
            <person name="Labbe J."/>
            <person name="Martin F."/>
        </authorList>
    </citation>
    <scope>NUCLEOTIDE SEQUENCE</scope>
    <source>
        <strain evidence="1">FP105234-sp</strain>
    </source>
</reference>
<accession>A0ACB8RGB4</accession>
<keyword evidence="2" id="KW-1185">Reference proteome</keyword>
<protein>
    <submittedName>
        <fullName evidence="1">Uncharacterized protein</fullName>
    </submittedName>
</protein>
<comment type="caution">
    <text evidence="1">The sequence shown here is derived from an EMBL/GenBank/DDBJ whole genome shotgun (WGS) entry which is preliminary data.</text>
</comment>
<name>A0ACB8RGB4_9AGAM</name>
<sequence>MLFPFRTFPPSLSLLSHCARLPLTSASTSPLYYLPLPFVAVFHLSVAFSTSLPPSQTFLPPFSTSPPLPSASKPLHLHSPAALSTVLCSL</sequence>
<proteinExistence type="predicted"/>
<dbReference type="Proteomes" id="UP000814033">
    <property type="component" value="Unassembled WGS sequence"/>
</dbReference>
<dbReference type="EMBL" id="MU276027">
    <property type="protein sequence ID" value="KAI0043254.1"/>
    <property type="molecule type" value="Genomic_DNA"/>
</dbReference>
<evidence type="ECO:0000313" key="2">
    <source>
        <dbReference type="Proteomes" id="UP000814033"/>
    </source>
</evidence>
<gene>
    <name evidence="1" type="ORF">FA95DRAFT_1563533</name>
</gene>